<dbReference type="InterPro" id="IPR009057">
    <property type="entry name" value="Homeodomain-like_sf"/>
</dbReference>
<evidence type="ECO:0000259" key="6">
    <source>
        <dbReference type="Pfam" id="PF02909"/>
    </source>
</evidence>
<evidence type="ECO:0000256" key="2">
    <source>
        <dbReference type="ARBA" id="ARBA00023125"/>
    </source>
</evidence>
<evidence type="ECO:0000256" key="3">
    <source>
        <dbReference type="ARBA" id="ARBA00023163"/>
    </source>
</evidence>
<keyword evidence="2" id="KW-0238">DNA-binding</keyword>
<dbReference type="SUPFAM" id="SSF46689">
    <property type="entry name" value="Homeodomain-like"/>
    <property type="match status" value="1"/>
</dbReference>
<dbReference type="SUPFAM" id="SSF48498">
    <property type="entry name" value="Tetracyclin repressor-like, C-terminal domain"/>
    <property type="match status" value="1"/>
</dbReference>
<dbReference type="OrthoDB" id="3614211at2"/>
<feature type="compositionally biased region" description="Polar residues" evidence="4">
    <location>
        <begin position="100"/>
        <end position="111"/>
    </location>
</feature>
<dbReference type="STRING" id="1223545.GS4_06_00650"/>
<sequence>MTTDRPRLGTPQWWDLRTTENTRSGGPGRPPLQLDQICAAALEILDRDGLDALSMRTLAQHLGSSTSTLYRQLPAGKDELSILLVDRIMGEMVVSMVETGHSTDTAGNTPDATGPGDGAPTDWRAFVESRALIAFTVFCRHPHAAVLFTAQTPSGPMAMLRSEASLQALVAFGFPPAIAIRIDSSLSRLIIGYALQLAVDEPDEQARIREYLETMDPERFPVLHEVADVLQVDLVTEFRFAVRAFVAGLAPHRLSEP</sequence>
<dbReference type="Pfam" id="PF00440">
    <property type="entry name" value="TetR_N"/>
    <property type="match status" value="1"/>
</dbReference>
<feature type="region of interest" description="Disordered" evidence="4">
    <location>
        <begin position="1"/>
        <end position="31"/>
    </location>
</feature>
<evidence type="ECO:0000259" key="5">
    <source>
        <dbReference type="Pfam" id="PF00440"/>
    </source>
</evidence>
<name>M0QFI2_9ACTN</name>
<dbReference type="Proteomes" id="UP000011666">
    <property type="component" value="Unassembled WGS sequence"/>
</dbReference>
<protein>
    <submittedName>
        <fullName evidence="7">Putative TetR family transcriptional regulator</fullName>
    </submittedName>
</protein>
<dbReference type="InterPro" id="IPR001647">
    <property type="entry name" value="HTH_TetR"/>
</dbReference>
<dbReference type="AlphaFoldDB" id="M0QFI2"/>
<dbReference type="RefSeq" id="WP_007618159.1">
    <property type="nucleotide sequence ID" value="NZ_BANX01000006.1"/>
</dbReference>
<dbReference type="InterPro" id="IPR036271">
    <property type="entry name" value="Tet_transcr_reg_TetR-rel_C_sf"/>
</dbReference>
<dbReference type="InterPro" id="IPR004111">
    <property type="entry name" value="Repressor_TetR_C"/>
</dbReference>
<keyword evidence="1" id="KW-0805">Transcription regulation</keyword>
<proteinExistence type="predicted"/>
<gene>
    <name evidence="7" type="ORF">GS4_06_00650</name>
</gene>
<keyword evidence="8" id="KW-1185">Reference proteome</keyword>
<dbReference type="Gene3D" id="1.10.357.10">
    <property type="entry name" value="Tetracycline Repressor, domain 2"/>
    <property type="match status" value="1"/>
</dbReference>
<dbReference type="GO" id="GO:0003677">
    <property type="term" value="F:DNA binding"/>
    <property type="evidence" value="ECO:0007669"/>
    <property type="project" value="UniProtKB-KW"/>
</dbReference>
<keyword evidence="3" id="KW-0804">Transcription</keyword>
<dbReference type="GO" id="GO:0045892">
    <property type="term" value="P:negative regulation of DNA-templated transcription"/>
    <property type="evidence" value="ECO:0007669"/>
    <property type="project" value="InterPro"/>
</dbReference>
<dbReference type="Pfam" id="PF02909">
    <property type="entry name" value="TetR_C_1"/>
    <property type="match status" value="1"/>
</dbReference>
<evidence type="ECO:0000313" key="8">
    <source>
        <dbReference type="Proteomes" id="UP000011666"/>
    </source>
</evidence>
<feature type="domain" description="Tetracycline repressor TetR C-terminal" evidence="6">
    <location>
        <begin position="121"/>
        <end position="249"/>
    </location>
</feature>
<reference evidence="7 8" key="1">
    <citation type="submission" date="2013-01" db="EMBL/GenBank/DDBJ databases">
        <title>Whole genome shotgun sequence of Gordonia soli NBRC 108243.</title>
        <authorList>
            <person name="Isaki-Nakamura S."/>
            <person name="Hosoyama A."/>
            <person name="Tsuchikane K."/>
            <person name="Ando Y."/>
            <person name="Baba S."/>
            <person name="Ohji S."/>
            <person name="Hamada M."/>
            <person name="Tamura T."/>
            <person name="Yamazoe A."/>
            <person name="Yamazaki S."/>
            <person name="Fujita N."/>
        </authorList>
    </citation>
    <scope>NUCLEOTIDE SEQUENCE [LARGE SCALE GENOMIC DNA]</scope>
    <source>
        <strain evidence="7 8">NBRC 108243</strain>
    </source>
</reference>
<evidence type="ECO:0000256" key="4">
    <source>
        <dbReference type="SAM" id="MobiDB-lite"/>
    </source>
</evidence>
<comment type="caution">
    <text evidence="7">The sequence shown here is derived from an EMBL/GenBank/DDBJ whole genome shotgun (WGS) entry which is preliminary data.</text>
</comment>
<feature type="domain" description="HTH tetR-type" evidence="5">
    <location>
        <begin position="37"/>
        <end position="80"/>
    </location>
</feature>
<accession>M0QFI2</accession>
<dbReference type="eggNOG" id="COG1309">
    <property type="taxonomic scope" value="Bacteria"/>
</dbReference>
<evidence type="ECO:0000256" key="1">
    <source>
        <dbReference type="ARBA" id="ARBA00023015"/>
    </source>
</evidence>
<evidence type="ECO:0000313" key="7">
    <source>
        <dbReference type="EMBL" id="GAC67219.1"/>
    </source>
</evidence>
<feature type="region of interest" description="Disordered" evidence="4">
    <location>
        <begin position="100"/>
        <end position="120"/>
    </location>
</feature>
<dbReference type="EMBL" id="BANX01000006">
    <property type="protein sequence ID" value="GAC67219.1"/>
    <property type="molecule type" value="Genomic_DNA"/>
</dbReference>
<organism evidence="7 8">
    <name type="scientific">Gordonia soli NBRC 108243</name>
    <dbReference type="NCBI Taxonomy" id="1223545"/>
    <lineage>
        <taxon>Bacteria</taxon>
        <taxon>Bacillati</taxon>
        <taxon>Actinomycetota</taxon>
        <taxon>Actinomycetes</taxon>
        <taxon>Mycobacteriales</taxon>
        <taxon>Gordoniaceae</taxon>
        <taxon>Gordonia</taxon>
    </lineage>
</organism>